<keyword evidence="1" id="KW-0805">Transcription regulation</keyword>
<dbReference type="Proteomes" id="UP000198802">
    <property type="component" value="Unassembled WGS sequence"/>
</dbReference>
<reference evidence="8" key="1">
    <citation type="submission" date="2015-11" db="EMBL/GenBank/DDBJ databases">
        <authorList>
            <person name="Varghese N."/>
        </authorList>
    </citation>
    <scope>NUCLEOTIDE SEQUENCE [LARGE SCALE GENOMIC DNA]</scope>
    <source>
        <strain evidence="8">DSM 45899</strain>
    </source>
</reference>
<feature type="region of interest" description="Disordered" evidence="5">
    <location>
        <begin position="1"/>
        <end position="22"/>
    </location>
</feature>
<evidence type="ECO:0000256" key="1">
    <source>
        <dbReference type="ARBA" id="ARBA00023015"/>
    </source>
</evidence>
<evidence type="ECO:0000313" key="7">
    <source>
        <dbReference type="EMBL" id="CUU59254.1"/>
    </source>
</evidence>
<gene>
    <name evidence="7" type="ORF">Ga0074812_12631</name>
</gene>
<dbReference type="GO" id="GO:0003700">
    <property type="term" value="F:DNA-binding transcription factor activity"/>
    <property type="evidence" value="ECO:0007669"/>
    <property type="project" value="TreeGrafter"/>
</dbReference>
<dbReference type="InterPro" id="IPR050109">
    <property type="entry name" value="HTH-type_TetR-like_transc_reg"/>
</dbReference>
<dbReference type="Gene3D" id="1.10.357.10">
    <property type="entry name" value="Tetracycline Repressor, domain 2"/>
    <property type="match status" value="1"/>
</dbReference>
<sequence length="220" mass="24128">MDNAASSAARRRYESPVRRQRATETRERILAAGAVLAHRVETWDWHELTFRAVAAEAGVSESTVYRHFANERDLHDAVMQRLQEQAGVTYEGIGLHEVGDVAGRVFATLSSYAASGPAEADDPTFVNIEQTRRRALRAAVATEAGHLSPDRRDAVAGVLDVLWNPVSYRRLVTHWGLDHEQATEAIRRVIDLVVAAVADVGQVDGGQANQLVPPRDHPPG</sequence>
<evidence type="ECO:0000313" key="8">
    <source>
        <dbReference type="Proteomes" id="UP000198802"/>
    </source>
</evidence>
<evidence type="ECO:0000256" key="5">
    <source>
        <dbReference type="SAM" id="MobiDB-lite"/>
    </source>
</evidence>
<evidence type="ECO:0000256" key="4">
    <source>
        <dbReference type="PROSITE-ProRule" id="PRU00335"/>
    </source>
</evidence>
<organism evidence="7 8">
    <name type="scientific">Parafrankia irregularis</name>
    <dbReference type="NCBI Taxonomy" id="795642"/>
    <lineage>
        <taxon>Bacteria</taxon>
        <taxon>Bacillati</taxon>
        <taxon>Actinomycetota</taxon>
        <taxon>Actinomycetes</taxon>
        <taxon>Frankiales</taxon>
        <taxon>Frankiaceae</taxon>
        <taxon>Parafrankia</taxon>
    </lineage>
</organism>
<dbReference type="AlphaFoldDB" id="A0A0S4QXI6"/>
<feature type="compositionally biased region" description="Basic and acidic residues" evidence="5">
    <location>
        <begin position="11"/>
        <end position="22"/>
    </location>
</feature>
<evidence type="ECO:0000256" key="3">
    <source>
        <dbReference type="ARBA" id="ARBA00023163"/>
    </source>
</evidence>
<dbReference type="InterPro" id="IPR001387">
    <property type="entry name" value="Cro/C1-type_HTH"/>
</dbReference>
<name>A0A0S4QXI6_9ACTN</name>
<dbReference type="PROSITE" id="PS50977">
    <property type="entry name" value="HTH_TETR_2"/>
    <property type="match status" value="1"/>
</dbReference>
<feature type="DNA-binding region" description="H-T-H motif" evidence="4">
    <location>
        <begin position="49"/>
        <end position="68"/>
    </location>
</feature>
<accession>A0A0S4QXI6</accession>
<dbReference type="SUPFAM" id="SSF46689">
    <property type="entry name" value="Homeodomain-like"/>
    <property type="match status" value="1"/>
</dbReference>
<keyword evidence="2 4" id="KW-0238">DNA-binding</keyword>
<dbReference type="EMBL" id="FAOZ01000026">
    <property type="protein sequence ID" value="CUU59254.1"/>
    <property type="molecule type" value="Genomic_DNA"/>
</dbReference>
<keyword evidence="8" id="KW-1185">Reference proteome</keyword>
<dbReference type="InterPro" id="IPR009057">
    <property type="entry name" value="Homeodomain-like_sf"/>
</dbReference>
<proteinExistence type="predicted"/>
<keyword evidence="3" id="KW-0804">Transcription</keyword>
<evidence type="ECO:0000259" key="6">
    <source>
        <dbReference type="PROSITE" id="PS50977"/>
    </source>
</evidence>
<dbReference type="InterPro" id="IPR001647">
    <property type="entry name" value="HTH_TetR"/>
</dbReference>
<dbReference type="PANTHER" id="PTHR30055:SF234">
    <property type="entry name" value="HTH-TYPE TRANSCRIPTIONAL REGULATOR BETI"/>
    <property type="match status" value="1"/>
</dbReference>
<dbReference type="Pfam" id="PF00440">
    <property type="entry name" value="TetR_N"/>
    <property type="match status" value="1"/>
</dbReference>
<dbReference type="RefSeq" id="WP_242666462.1">
    <property type="nucleotide sequence ID" value="NZ_FAOZ01000026.1"/>
</dbReference>
<dbReference type="CDD" id="cd00093">
    <property type="entry name" value="HTH_XRE"/>
    <property type="match status" value="1"/>
</dbReference>
<protein>
    <submittedName>
        <fullName evidence="7">Regulatory protein, tetR family</fullName>
    </submittedName>
</protein>
<dbReference type="PANTHER" id="PTHR30055">
    <property type="entry name" value="HTH-TYPE TRANSCRIPTIONAL REGULATOR RUTR"/>
    <property type="match status" value="1"/>
</dbReference>
<feature type="domain" description="HTH tetR-type" evidence="6">
    <location>
        <begin position="23"/>
        <end position="86"/>
    </location>
</feature>
<dbReference type="GO" id="GO:0000976">
    <property type="term" value="F:transcription cis-regulatory region binding"/>
    <property type="evidence" value="ECO:0007669"/>
    <property type="project" value="TreeGrafter"/>
</dbReference>
<evidence type="ECO:0000256" key="2">
    <source>
        <dbReference type="ARBA" id="ARBA00023125"/>
    </source>
</evidence>